<keyword evidence="2" id="KW-1185">Reference proteome</keyword>
<comment type="caution">
    <text evidence="1">The sequence shown here is derived from an EMBL/GenBank/DDBJ whole genome shotgun (WGS) entry which is preliminary data.</text>
</comment>
<organism evidence="1 2">
    <name type="scientific">Datura stramonium</name>
    <name type="common">Jimsonweed</name>
    <name type="synonym">Common thornapple</name>
    <dbReference type="NCBI Taxonomy" id="4076"/>
    <lineage>
        <taxon>Eukaryota</taxon>
        <taxon>Viridiplantae</taxon>
        <taxon>Streptophyta</taxon>
        <taxon>Embryophyta</taxon>
        <taxon>Tracheophyta</taxon>
        <taxon>Spermatophyta</taxon>
        <taxon>Magnoliopsida</taxon>
        <taxon>eudicotyledons</taxon>
        <taxon>Gunneridae</taxon>
        <taxon>Pentapetalae</taxon>
        <taxon>asterids</taxon>
        <taxon>lamiids</taxon>
        <taxon>Solanales</taxon>
        <taxon>Solanaceae</taxon>
        <taxon>Solanoideae</taxon>
        <taxon>Datureae</taxon>
        <taxon>Datura</taxon>
    </lineage>
</organism>
<evidence type="ECO:0000313" key="2">
    <source>
        <dbReference type="Proteomes" id="UP000823775"/>
    </source>
</evidence>
<sequence length="51" mass="5837">RGFGQLIFPDLDTTFRPSRSLTLLSQRITGISTWGRDGELEEKKKERVKDG</sequence>
<accession>A0ABS8Y780</accession>
<proteinExistence type="predicted"/>
<feature type="non-terminal residue" evidence="1">
    <location>
        <position position="1"/>
    </location>
</feature>
<gene>
    <name evidence="1" type="ORF">HAX54_040203</name>
</gene>
<evidence type="ECO:0000313" key="1">
    <source>
        <dbReference type="EMBL" id="MCE5167162.1"/>
    </source>
</evidence>
<name>A0ABS8Y780_DATST</name>
<protein>
    <submittedName>
        <fullName evidence="1">Uncharacterized protein</fullName>
    </submittedName>
</protein>
<dbReference type="EMBL" id="JACEIK010056473">
    <property type="protein sequence ID" value="MCE5167162.1"/>
    <property type="molecule type" value="Genomic_DNA"/>
</dbReference>
<dbReference type="Proteomes" id="UP000823775">
    <property type="component" value="Unassembled WGS sequence"/>
</dbReference>
<reference evidence="1 2" key="1">
    <citation type="journal article" date="2021" name="BMC Genomics">
        <title>Datura genome reveals duplications of psychoactive alkaloid biosynthetic genes and high mutation rate following tissue culture.</title>
        <authorList>
            <person name="Rajewski A."/>
            <person name="Carter-House D."/>
            <person name="Stajich J."/>
            <person name="Litt A."/>
        </authorList>
    </citation>
    <scope>NUCLEOTIDE SEQUENCE [LARGE SCALE GENOMIC DNA]</scope>
    <source>
        <strain evidence="1">AR-01</strain>
    </source>
</reference>
<feature type="non-terminal residue" evidence="1">
    <location>
        <position position="51"/>
    </location>
</feature>